<dbReference type="OrthoDB" id="823704at2"/>
<dbReference type="EMBL" id="PVTR01000026">
    <property type="protein sequence ID" value="PRY83752.1"/>
    <property type="molecule type" value="Genomic_DNA"/>
</dbReference>
<dbReference type="RefSeq" id="WP_106135671.1">
    <property type="nucleotide sequence ID" value="NZ_PVTR01000026.1"/>
</dbReference>
<evidence type="ECO:0000313" key="1">
    <source>
        <dbReference type="EMBL" id="PRY83752.1"/>
    </source>
</evidence>
<dbReference type="AlphaFoldDB" id="A0A2T0WAM0"/>
<name>A0A2T0WAM0_9BACT</name>
<sequence>MTAGKAILIFSFSFILFGFPGTSFGQRTTISTWSGSDDVTIRPIGVGYSSLNFNQRSNKITANSGAIYVRKEDENVAIFEIEAPSEFHLEINMDYTPYMAKEGDFSKGQSIPMSLYLAYNNQNAPNEIVAKKESIDLPVGVTSITIPVNSKYVDAFMASNSEYGMNFEKPKSLVYLFVFGTLGPIRSVSAGNYHSQISINVNVAGGTN</sequence>
<keyword evidence="2" id="KW-1185">Reference proteome</keyword>
<proteinExistence type="predicted"/>
<reference evidence="1 2" key="1">
    <citation type="submission" date="2018-03" db="EMBL/GenBank/DDBJ databases">
        <title>Genomic Encyclopedia of Archaeal and Bacterial Type Strains, Phase II (KMG-II): from individual species to whole genera.</title>
        <authorList>
            <person name="Goeker M."/>
        </authorList>
    </citation>
    <scope>NUCLEOTIDE SEQUENCE [LARGE SCALE GENOMIC DNA]</scope>
    <source>
        <strain evidence="1 2">DSM 27929</strain>
    </source>
</reference>
<organism evidence="1 2">
    <name type="scientific">Mongoliibacter ruber</name>
    <dbReference type="NCBI Taxonomy" id="1750599"/>
    <lineage>
        <taxon>Bacteria</taxon>
        <taxon>Pseudomonadati</taxon>
        <taxon>Bacteroidota</taxon>
        <taxon>Cytophagia</taxon>
        <taxon>Cytophagales</taxon>
        <taxon>Cyclobacteriaceae</taxon>
        <taxon>Mongoliibacter</taxon>
    </lineage>
</organism>
<evidence type="ECO:0000313" key="2">
    <source>
        <dbReference type="Proteomes" id="UP000238157"/>
    </source>
</evidence>
<protein>
    <submittedName>
        <fullName evidence="1">Uncharacterized protein</fullName>
    </submittedName>
</protein>
<comment type="caution">
    <text evidence="1">The sequence shown here is derived from an EMBL/GenBank/DDBJ whole genome shotgun (WGS) entry which is preliminary data.</text>
</comment>
<gene>
    <name evidence="1" type="ORF">CLW00_1268</name>
</gene>
<dbReference type="Proteomes" id="UP000238157">
    <property type="component" value="Unassembled WGS sequence"/>
</dbReference>
<accession>A0A2T0WAM0</accession>